<dbReference type="InterPro" id="IPR003599">
    <property type="entry name" value="Ig_sub"/>
</dbReference>
<dbReference type="InterPro" id="IPR013151">
    <property type="entry name" value="Immunoglobulin_dom"/>
</dbReference>
<dbReference type="CTD" id="51206"/>
<dbReference type="FunFam" id="2.60.40.10:FF:000049">
    <property type="entry name" value="Leukocyte immunoglobulin-like receptor subfamily B member 1"/>
    <property type="match status" value="2"/>
</dbReference>
<protein>
    <submittedName>
        <fullName evidence="8">Platelet glycoprotein VI</fullName>
    </submittedName>
</protein>
<dbReference type="SMART" id="SM00408">
    <property type="entry name" value="IGc2"/>
    <property type="match status" value="2"/>
</dbReference>
<dbReference type="Pfam" id="PF00047">
    <property type="entry name" value="ig"/>
    <property type="match status" value="1"/>
</dbReference>
<feature type="region of interest" description="Disordered" evidence="4">
    <location>
        <begin position="315"/>
        <end position="341"/>
    </location>
</feature>
<proteinExistence type="predicted"/>
<dbReference type="Gene3D" id="2.60.40.10">
    <property type="entry name" value="Immunoglobulins"/>
    <property type="match status" value="2"/>
</dbReference>
<keyword evidence="7" id="KW-1185">Reference proteome</keyword>
<accession>A0A1S3GME3</accession>
<feature type="chain" id="PRO_5010299081" evidence="5">
    <location>
        <begin position="17"/>
        <end position="341"/>
    </location>
</feature>
<dbReference type="GO" id="GO:0002764">
    <property type="term" value="P:immune response-regulating signaling pathway"/>
    <property type="evidence" value="ECO:0007669"/>
    <property type="project" value="TreeGrafter"/>
</dbReference>
<dbReference type="InterPro" id="IPR036179">
    <property type="entry name" value="Ig-like_dom_sf"/>
</dbReference>
<dbReference type="InParanoid" id="A0A1S3GME3"/>
<evidence type="ECO:0000256" key="3">
    <source>
        <dbReference type="ARBA" id="ARBA00023319"/>
    </source>
</evidence>
<feature type="compositionally biased region" description="Basic and acidic residues" evidence="4">
    <location>
        <begin position="326"/>
        <end position="341"/>
    </location>
</feature>
<gene>
    <name evidence="8" type="primary">Gp6</name>
</gene>
<dbReference type="GO" id="GO:0005886">
    <property type="term" value="C:plasma membrane"/>
    <property type="evidence" value="ECO:0007669"/>
    <property type="project" value="TreeGrafter"/>
</dbReference>
<reference evidence="8" key="1">
    <citation type="submission" date="2025-08" db="UniProtKB">
        <authorList>
            <consortium name="RefSeq"/>
        </authorList>
    </citation>
    <scope>IDENTIFICATION</scope>
    <source>
        <tissue evidence="8">Kidney</tissue>
    </source>
</reference>
<dbReference type="KEGG" id="dord:105999542"/>
<dbReference type="InterPro" id="IPR007110">
    <property type="entry name" value="Ig-like_dom"/>
</dbReference>
<keyword evidence="3" id="KW-0393">Immunoglobulin domain</keyword>
<dbReference type="Proteomes" id="UP000081671">
    <property type="component" value="Unplaced"/>
</dbReference>
<dbReference type="PANTHER" id="PTHR11738">
    <property type="entry name" value="MHC CLASS I NK CELL RECEPTOR"/>
    <property type="match status" value="1"/>
</dbReference>
<evidence type="ECO:0000259" key="6">
    <source>
        <dbReference type="PROSITE" id="PS50835"/>
    </source>
</evidence>
<dbReference type="GeneID" id="105999542"/>
<dbReference type="InterPro" id="IPR003598">
    <property type="entry name" value="Ig_sub2"/>
</dbReference>
<evidence type="ECO:0000256" key="4">
    <source>
        <dbReference type="SAM" id="MobiDB-lite"/>
    </source>
</evidence>
<evidence type="ECO:0000256" key="1">
    <source>
        <dbReference type="ARBA" id="ARBA00022729"/>
    </source>
</evidence>
<keyword evidence="1 5" id="KW-0732">Signal</keyword>
<dbReference type="InterPro" id="IPR013783">
    <property type="entry name" value="Ig-like_fold"/>
</dbReference>
<dbReference type="FunCoup" id="A0A1S3GME3">
    <property type="interactions" value="157"/>
</dbReference>
<evidence type="ECO:0000313" key="7">
    <source>
        <dbReference type="Proteomes" id="UP000081671"/>
    </source>
</evidence>
<dbReference type="SMART" id="SM00409">
    <property type="entry name" value="IG"/>
    <property type="match status" value="2"/>
</dbReference>
<dbReference type="PANTHER" id="PTHR11738:SF185">
    <property type="entry name" value="PLATELET GLYCOPROTEIN VI"/>
    <property type="match status" value="1"/>
</dbReference>
<sequence>MLPSLRALVCLGLCLGHLITAHSGRLPKPSLQALPSSLVPLGGSVTILCQGPWPVDEYRLENLRSKMFADQDSLSISIMSRSDAGRYRCSYQNGSLWSPPSTQLELIATGVYTRPSLSAHPGPSVSPGGNVTLQCQTRYGFDQFALSKEGDRGSHEVLRRLSQPDFLMAAVTAAHSGAYRCYSFSSREPYLWSAPSEPLMLTVTGASAIPGQLPIEPQSFPPEASRNPVISPATEVSTTARLSGFPGKSADLTLSSEGSSPPLGPAHQDYTKGNLIRICLGVTILALLAGFLAKDWHSRKKPLLHRVRAVQRPLPLLPKTPRSHGCPHEEESDVQKHRYHR</sequence>
<feature type="region of interest" description="Disordered" evidence="4">
    <location>
        <begin position="237"/>
        <end position="266"/>
    </location>
</feature>
<dbReference type="InterPro" id="IPR050412">
    <property type="entry name" value="Ig-like_Receptors_ImmuneReg"/>
</dbReference>
<feature type="domain" description="Ig-like" evidence="6">
    <location>
        <begin position="29"/>
        <end position="105"/>
    </location>
</feature>
<organism evidence="7 8">
    <name type="scientific">Dipodomys ordii</name>
    <name type="common">Ord's kangaroo rat</name>
    <dbReference type="NCBI Taxonomy" id="10020"/>
    <lineage>
        <taxon>Eukaryota</taxon>
        <taxon>Metazoa</taxon>
        <taxon>Chordata</taxon>
        <taxon>Craniata</taxon>
        <taxon>Vertebrata</taxon>
        <taxon>Euteleostomi</taxon>
        <taxon>Mammalia</taxon>
        <taxon>Eutheria</taxon>
        <taxon>Euarchontoglires</taxon>
        <taxon>Glires</taxon>
        <taxon>Rodentia</taxon>
        <taxon>Castorimorpha</taxon>
        <taxon>Heteromyidae</taxon>
        <taxon>Dipodomyinae</taxon>
        <taxon>Dipodomys</taxon>
    </lineage>
</organism>
<evidence type="ECO:0000256" key="2">
    <source>
        <dbReference type="ARBA" id="ARBA00023157"/>
    </source>
</evidence>
<evidence type="ECO:0000313" key="8">
    <source>
        <dbReference type="RefSeq" id="XP_012890043.1"/>
    </source>
</evidence>
<dbReference type="PROSITE" id="PS50835">
    <property type="entry name" value="IG_LIKE"/>
    <property type="match status" value="1"/>
</dbReference>
<dbReference type="GO" id="GO:0007166">
    <property type="term" value="P:cell surface receptor signaling pathway"/>
    <property type="evidence" value="ECO:0007669"/>
    <property type="project" value="UniProtKB-ARBA"/>
</dbReference>
<dbReference type="SUPFAM" id="SSF48726">
    <property type="entry name" value="Immunoglobulin"/>
    <property type="match status" value="2"/>
</dbReference>
<keyword evidence="2" id="KW-1015">Disulfide bond</keyword>
<dbReference type="RefSeq" id="XP_012890043.1">
    <property type="nucleotide sequence ID" value="XM_013034589.1"/>
</dbReference>
<dbReference type="AlphaFoldDB" id="A0A1S3GME3"/>
<evidence type="ECO:0000256" key="5">
    <source>
        <dbReference type="SAM" id="SignalP"/>
    </source>
</evidence>
<dbReference type="OrthoDB" id="9451149at2759"/>
<name>A0A1S3GME3_DIPOR</name>
<feature type="signal peptide" evidence="5">
    <location>
        <begin position="1"/>
        <end position="16"/>
    </location>
</feature>